<dbReference type="EMBL" id="CYKH01001200">
    <property type="protein sequence ID" value="CUG85841.1"/>
    <property type="molecule type" value="Genomic_DNA"/>
</dbReference>
<dbReference type="AlphaFoldDB" id="A0A0S4J3P9"/>
<protein>
    <submittedName>
        <fullName evidence="2">Uncharacterized protein</fullName>
    </submittedName>
</protein>
<dbReference type="Proteomes" id="UP000051952">
    <property type="component" value="Unassembled WGS sequence"/>
</dbReference>
<accession>A0A0S4J3P9</accession>
<evidence type="ECO:0000313" key="2">
    <source>
        <dbReference type="EMBL" id="CUG85841.1"/>
    </source>
</evidence>
<proteinExistence type="predicted"/>
<gene>
    <name evidence="2" type="ORF">BSAL_90870</name>
</gene>
<keyword evidence="3" id="KW-1185">Reference proteome</keyword>
<sequence>MLTPYPCYTHQNTKLFYFELNGTMLFADRGSLKLDIFFCFACKHVIKRGEDMAPRAERESNLQQPHEEQLSSQFWVFLFVGVLISSASYFILHAEDDKLPPVVRHGRDSALEFLGFSLNAGRKAFRSEEARLSRTCSLTLSVDSTHVKKQPQQQNANNNEQEGKLSSRIDHGDLLKFTDFAVYDASTLASLVDTEPAIEALQDLDIQSLPLLHQATKPIIRTQLPTREYTFTAGGAELLPCLTTALASGVASSKRSATRKVDSDDVNSEIEVGSIVTVYCCASSAFGPLGFSAWGVAPNRDVIIQFGPISRG</sequence>
<dbReference type="VEuPathDB" id="TriTrypDB:BSAL_90870"/>
<evidence type="ECO:0000313" key="3">
    <source>
        <dbReference type="Proteomes" id="UP000051952"/>
    </source>
</evidence>
<organism evidence="2 3">
    <name type="scientific">Bodo saltans</name>
    <name type="common">Flagellated protozoan</name>
    <dbReference type="NCBI Taxonomy" id="75058"/>
    <lineage>
        <taxon>Eukaryota</taxon>
        <taxon>Discoba</taxon>
        <taxon>Euglenozoa</taxon>
        <taxon>Kinetoplastea</taxon>
        <taxon>Metakinetoplastina</taxon>
        <taxon>Eubodonida</taxon>
        <taxon>Bodonidae</taxon>
        <taxon>Bodo</taxon>
    </lineage>
</organism>
<name>A0A0S4J3P9_BODSA</name>
<reference evidence="3" key="1">
    <citation type="submission" date="2015-09" db="EMBL/GenBank/DDBJ databases">
        <authorList>
            <consortium name="Pathogen Informatics"/>
        </authorList>
    </citation>
    <scope>NUCLEOTIDE SEQUENCE [LARGE SCALE GENOMIC DNA]</scope>
    <source>
        <strain evidence="3">Lake Konstanz</strain>
    </source>
</reference>
<feature type="region of interest" description="Disordered" evidence="1">
    <location>
        <begin position="146"/>
        <end position="165"/>
    </location>
</feature>
<evidence type="ECO:0000256" key="1">
    <source>
        <dbReference type="SAM" id="MobiDB-lite"/>
    </source>
</evidence>